<keyword evidence="1" id="KW-0732">Signal</keyword>
<dbReference type="KEGG" id="mlil:QLS71_009365"/>
<evidence type="ECO:0000313" key="4">
    <source>
        <dbReference type="EMBL" id="XBL12547.1"/>
    </source>
</evidence>
<evidence type="ECO:0000259" key="3">
    <source>
        <dbReference type="Pfam" id="PF02894"/>
    </source>
</evidence>
<dbReference type="InterPro" id="IPR051450">
    <property type="entry name" value="Gfo/Idh/MocA_Oxidoreductases"/>
</dbReference>
<dbReference type="InterPro" id="IPR036291">
    <property type="entry name" value="NAD(P)-bd_dom_sf"/>
</dbReference>
<reference evidence="4" key="1">
    <citation type="submission" date="2024-04" db="EMBL/GenBank/DDBJ databases">
        <title>Mariniflexile litorale, isolated from the shallow sediments of the Sea of Japan.</title>
        <authorList>
            <person name="Romanenko L."/>
            <person name="Isaeva M."/>
        </authorList>
    </citation>
    <scope>NUCLEOTIDE SEQUENCE [LARGE SCALE GENOMIC DNA]</scope>
    <source>
        <strain evidence="4">KMM 9835</strain>
    </source>
</reference>
<evidence type="ECO:0000313" key="5">
    <source>
        <dbReference type="Proteomes" id="UP001224325"/>
    </source>
</evidence>
<dbReference type="AlphaFoldDB" id="A0AAU7EBX3"/>
<dbReference type="EMBL" id="CP155618">
    <property type="protein sequence ID" value="XBL12547.1"/>
    <property type="molecule type" value="Genomic_DNA"/>
</dbReference>
<feature type="signal peptide" evidence="1">
    <location>
        <begin position="1"/>
        <end position="22"/>
    </location>
</feature>
<keyword evidence="5" id="KW-1185">Reference proteome</keyword>
<evidence type="ECO:0000259" key="2">
    <source>
        <dbReference type="Pfam" id="PF01408"/>
    </source>
</evidence>
<name>A0AAU7EBX3_9FLAO</name>
<dbReference type="PANTHER" id="PTHR43377">
    <property type="entry name" value="BILIVERDIN REDUCTASE A"/>
    <property type="match status" value="1"/>
</dbReference>
<protein>
    <submittedName>
        <fullName evidence="4">Gfo/Idh/MocA family oxidoreductase</fullName>
    </submittedName>
</protein>
<dbReference type="InterPro" id="IPR004104">
    <property type="entry name" value="Gfo/Idh/MocA-like_OxRdtase_C"/>
</dbReference>
<accession>A0AAU7EBX3</accession>
<feature type="domain" description="Gfo/Idh/MocA-like oxidoreductase C-terminal" evidence="3">
    <location>
        <begin position="169"/>
        <end position="451"/>
    </location>
</feature>
<dbReference type="RefSeq" id="WP_308991022.1">
    <property type="nucleotide sequence ID" value="NZ_CP155618.1"/>
</dbReference>
<dbReference type="Pfam" id="PF01408">
    <property type="entry name" value="GFO_IDH_MocA"/>
    <property type="match status" value="1"/>
</dbReference>
<dbReference type="SUPFAM" id="SSF55347">
    <property type="entry name" value="Glyceraldehyde-3-phosphate dehydrogenase-like, C-terminal domain"/>
    <property type="match status" value="1"/>
</dbReference>
<feature type="domain" description="Gfo/Idh/MocA-like oxidoreductase N-terminal" evidence="2">
    <location>
        <begin position="34"/>
        <end position="157"/>
    </location>
</feature>
<dbReference type="GO" id="GO:0000166">
    <property type="term" value="F:nucleotide binding"/>
    <property type="evidence" value="ECO:0007669"/>
    <property type="project" value="InterPro"/>
</dbReference>
<evidence type="ECO:0000256" key="1">
    <source>
        <dbReference type="SAM" id="SignalP"/>
    </source>
</evidence>
<dbReference type="Gene3D" id="3.40.50.720">
    <property type="entry name" value="NAD(P)-binding Rossmann-like Domain"/>
    <property type="match status" value="1"/>
</dbReference>
<dbReference type="Pfam" id="PF02894">
    <property type="entry name" value="GFO_IDH_MocA_C"/>
    <property type="match status" value="1"/>
</dbReference>
<dbReference type="InterPro" id="IPR000683">
    <property type="entry name" value="Gfo/Idh/MocA-like_OxRdtase_N"/>
</dbReference>
<dbReference type="SUPFAM" id="SSF51735">
    <property type="entry name" value="NAD(P)-binding Rossmann-fold domains"/>
    <property type="match status" value="1"/>
</dbReference>
<dbReference type="Proteomes" id="UP001224325">
    <property type="component" value="Chromosome"/>
</dbReference>
<dbReference type="Gene3D" id="3.30.360.10">
    <property type="entry name" value="Dihydrodipicolinate Reductase, domain 2"/>
    <property type="match status" value="1"/>
</dbReference>
<dbReference type="PANTHER" id="PTHR43377:SF2">
    <property type="entry name" value="BINDING ROSSMANN FOLD OXIDOREDUCTASE, PUTATIVE (AFU_ORTHOLOGUE AFUA_4G00560)-RELATED"/>
    <property type="match status" value="1"/>
</dbReference>
<proteinExistence type="predicted"/>
<sequence>MKNSRRNFLASLSMLAAYSAFPVSSFHFGISKKLKIVLVGTGIRGTSFWGKRLVDEYSDILEFVGLCDINPGRLEFAKKFIGTNCPTFVDFDAMLKKTKPDLIIVTTVDANHHEFIIKGLESGFDVLTEKPLTTDETKAQAILNAEKKSGKNLIVGFNYRWSPYSTKIKELLANNTIGKITSVDFHWYLNTYHGASYFRRWHGEKEHSNSLWVHKATHHFDLLNWWINSDPEEVYAYGSLDHYGANGPFRGTNCRTCDHKTNCDYFWDITKDKRMMDLYVANEKHDGYIRDNCLFRENIDIYDKMSAQIQYANNVTVNYSLTTYSPFEGWRLAFNGTEGRIEASLDIPYNNKTEISQAEMHAKEMEQNALEEANTESIIVHKLWKNFDTVLVPTEKGGHGGGDKRLHDKIFKTPNEKDPYERAAGSRDGVMSAIIGIAARKSIESNTPIKIASLTDIKPSANRT</sequence>
<gene>
    <name evidence="4" type="ORF">QLS71_009365</name>
</gene>
<feature type="chain" id="PRO_5043739211" evidence="1">
    <location>
        <begin position="23"/>
        <end position="464"/>
    </location>
</feature>
<organism evidence="4 5">
    <name type="scientific">Mariniflexile litorale</name>
    <dbReference type="NCBI Taxonomy" id="3045158"/>
    <lineage>
        <taxon>Bacteria</taxon>
        <taxon>Pseudomonadati</taxon>
        <taxon>Bacteroidota</taxon>
        <taxon>Flavobacteriia</taxon>
        <taxon>Flavobacteriales</taxon>
        <taxon>Flavobacteriaceae</taxon>
        <taxon>Mariniflexile</taxon>
    </lineage>
</organism>